<comment type="cofactor">
    <cofactor evidence="10">
        <name>Ca(2+)</name>
        <dbReference type="ChEBI" id="CHEBI:29108"/>
    </cofactor>
    <text evidence="10">Can bind about 5 Ca(2+) ions per subunit.</text>
</comment>
<dbReference type="GO" id="GO:0005615">
    <property type="term" value="C:extracellular space"/>
    <property type="evidence" value="ECO:0007669"/>
    <property type="project" value="TreeGrafter"/>
</dbReference>
<feature type="short sequence motif" description="Cysteine switch" evidence="11">
    <location>
        <begin position="104"/>
        <end position="111"/>
    </location>
</feature>
<evidence type="ECO:0000256" key="2">
    <source>
        <dbReference type="ARBA" id="ARBA00022670"/>
    </source>
</evidence>
<evidence type="ECO:0000256" key="6">
    <source>
        <dbReference type="ARBA" id="ARBA00022833"/>
    </source>
</evidence>
<organism evidence="16 17">
    <name type="scientific">Biomphalaria pfeifferi</name>
    <name type="common">Bloodfluke planorb</name>
    <name type="synonym">Freshwater snail</name>
    <dbReference type="NCBI Taxonomy" id="112525"/>
    <lineage>
        <taxon>Eukaryota</taxon>
        <taxon>Metazoa</taxon>
        <taxon>Spiralia</taxon>
        <taxon>Lophotrochozoa</taxon>
        <taxon>Mollusca</taxon>
        <taxon>Gastropoda</taxon>
        <taxon>Heterobranchia</taxon>
        <taxon>Euthyneura</taxon>
        <taxon>Panpulmonata</taxon>
        <taxon>Hygrophila</taxon>
        <taxon>Lymnaeoidea</taxon>
        <taxon>Planorbidae</taxon>
        <taxon>Biomphalaria</taxon>
    </lineage>
</organism>
<feature type="binding site" evidence="10">
    <location>
        <position position="238"/>
    </location>
    <ligand>
        <name>Zn(2+)</name>
        <dbReference type="ChEBI" id="CHEBI:29105"/>
        <label>1</label>
    </ligand>
</feature>
<feature type="binding site" evidence="10">
    <location>
        <position position="371"/>
    </location>
    <ligand>
        <name>Ca(2+)</name>
        <dbReference type="ChEBI" id="CHEBI:29108"/>
        <label>4</label>
    </ligand>
</feature>
<feature type="region of interest" description="Disordered" evidence="13">
    <location>
        <begin position="305"/>
        <end position="357"/>
    </location>
</feature>
<feature type="binding site" evidence="10">
    <location>
        <position position="211"/>
    </location>
    <ligand>
        <name>Ca(2+)</name>
        <dbReference type="ChEBI" id="CHEBI:29108"/>
        <label>3</label>
    </ligand>
</feature>
<evidence type="ECO:0000256" key="9">
    <source>
        <dbReference type="PIRSR" id="PIRSR001191-2"/>
    </source>
</evidence>
<dbReference type="SMART" id="SM00235">
    <property type="entry name" value="ZnMc"/>
    <property type="match status" value="1"/>
</dbReference>
<feature type="binding site" evidence="10">
    <location>
        <position position="416"/>
    </location>
    <ligand>
        <name>Ca(2+)</name>
        <dbReference type="ChEBI" id="CHEBI:29108"/>
        <label>5</label>
    </ligand>
</feature>
<feature type="binding site" evidence="10">
    <location>
        <position position="240"/>
    </location>
    <ligand>
        <name>Ca(2+)</name>
        <dbReference type="ChEBI" id="CHEBI:29108"/>
        <label>3</label>
    </ligand>
</feature>
<dbReference type="InterPro" id="IPR036365">
    <property type="entry name" value="PGBD-like_sf"/>
</dbReference>
<dbReference type="SUPFAM" id="SSF55486">
    <property type="entry name" value="Metalloproteases ('zincins'), catalytic domain"/>
    <property type="match status" value="1"/>
</dbReference>
<dbReference type="EMBL" id="JASAOG010000046">
    <property type="protein sequence ID" value="KAK0058725.1"/>
    <property type="molecule type" value="Genomic_DNA"/>
</dbReference>
<dbReference type="GO" id="GO:0006508">
    <property type="term" value="P:proteolysis"/>
    <property type="evidence" value="ECO:0007669"/>
    <property type="project" value="UniProtKB-KW"/>
</dbReference>
<dbReference type="InterPro" id="IPR021190">
    <property type="entry name" value="Pept_M10A"/>
</dbReference>
<protein>
    <submittedName>
        <fullName evidence="16">Matrix metalloproteinase-9</fullName>
    </submittedName>
</protein>
<feature type="binding site" evidence="10">
    <location>
        <position position="414"/>
    </location>
    <ligand>
        <name>Ca(2+)</name>
        <dbReference type="ChEBI" id="CHEBI:29108"/>
        <label>4</label>
    </ligand>
</feature>
<feature type="binding site" evidence="10">
    <location>
        <position position="222"/>
    </location>
    <ligand>
        <name>Zn(2+)</name>
        <dbReference type="ChEBI" id="CHEBI:29105"/>
        <label>1</label>
    </ligand>
</feature>
<feature type="domain" description="Peptidase metallopeptidase" evidence="15">
    <location>
        <begin position="136"/>
        <end position="298"/>
    </location>
</feature>
<feature type="binding site" description="in inhibited form" evidence="10">
    <location>
        <position position="106"/>
    </location>
    <ligand>
        <name>Zn(2+)</name>
        <dbReference type="ChEBI" id="CHEBI:29105"/>
        <label>2</label>
        <note>catalytic</note>
    </ligand>
</feature>
<feature type="binding site" evidence="9">
    <location>
        <position position="256"/>
    </location>
    <ligand>
        <name>Zn(2+)</name>
        <dbReference type="ChEBI" id="CHEBI:29105"/>
        <label>2</label>
        <note>catalytic</note>
    </ligand>
</feature>
<feature type="chain" id="PRO_5042052414" evidence="14">
    <location>
        <begin position="22"/>
        <end position="578"/>
    </location>
</feature>
<keyword evidence="10" id="KW-0106">Calcium</keyword>
<evidence type="ECO:0000313" key="17">
    <source>
        <dbReference type="Proteomes" id="UP001233172"/>
    </source>
</evidence>
<reference evidence="16" key="2">
    <citation type="submission" date="2023-04" db="EMBL/GenBank/DDBJ databases">
        <authorList>
            <person name="Bu L."/>
            <person name="Lu L."/>
            <person name="Laidemitt M.R."/>
            <person name="Zhang S.M."/>
            <person name="Mutuku M."/>
            <person name="Mkoji G."/>
            <person name="Steinauer M."/>
            <person name="Loker E.S."/>
        </authorList>
    </citation>
    <scope>NUCLEOTIDE SEQUENCE</scope>
    <source>
        <strain evidence="16">KasaAsao</strain>
        <tissue evidence="16">Whole Snail</tissue>
    </source>
</reference>
<dbReference type="CDD" id="cd04278">
    <property type="entry name" value="ZnMc_MMP"/>
    <property type="match status" value="1"/>
</dbReference>
<dbReference type="InterPro" id="IPR018487">
    <property type="entry name" value="Hemopexin-like_repeat"/>
</dbReference>
<keyword evidence="6 9" id="KW-0862">Zinc</keyword>
<keyword evidence="17" id="KW-1185">Reference proteome</keyword>
<keyword evidence="3 9" id="KW-0479">Metal-binding</keyword>
<evidence type="ECO:0000256" key="8">
    <source>
        <dbReference type="PIRSR" id="PIRSR001191-1"/>
    </source>
</evidence>
<name>A0AAD8BRY9_BIOPF</name>
<dbReference type="InterPro" id="IPR033739">
    <property type="entry name" value="M10A_MMP"/>
</dbReference>
<dbReference type="Proteomes" id="UP001233172">
    <property type="component" value="Unassembled WGS sequence"/>
</dbReference>
<dbReference type="Gene3D" id="3.40.390.10">
    <property type="entry name" value="Collagenase (Catalytic Domain)"/>
    <property type="match status" value="1"/>
</dbReference>
<dbReference type="Gene3D" id="2.110.10.10">
    <property type="entry name" value="Hemopexin-like domain"/>
    <property type="match status" value="1"/>
</dbReference>
<evidence type="ECO:0000256" key="11">
    <source>
        <dbReference type="PIRSR" id="PIRSR621190-5"/>
    </source>
</evidence>
<dbReference type="GO" id="GO:0030574">
    <property type="term" value="P:collagen catabolic process"/>
    <property type="evidence" value="ECO:0007669"/>
    <property type="project" value="TreeGrafter"/>
</dbReference>
<dbReference type="PIRSF" id="PIRSF001191">
    <property type="entry name" value="Peptidase_M10A_matrix"/>
    <property type="match status" value="1"/>
</dbReference>
<comment type="similarity">
    <text evidence="1">Belongs to the peptidase M10A family.</text>
</comment>
<feature type="active site" evidence="8">
    <location>
        <position position="257"/>
    </location>
</feature>
<keyword evidence="5" id="KW-0378">Hydrolase</keyword>
<evidence type="ECO:0000256" key="12">
    <source>
        <dbReference type="PROSITE-ProRule" id="PRU01011"/>
    </source>
</evidence>
<feature type="signal peptide" evidence="14">
    <location>
        <begin position="1"/>
        <end position="21"/>
    </location>
</feature>
<evidence type="ECO:0000256" key="1">
    <source>
        <dbReference type="ARBA" id="ARBA00010370"/>
    </source>
</evidence>
<evidence type="ECO:0000256" key="5">
    <source>
        <dbReference type="ARBA" id="ARBA00022801"/>
    </source>
</evidence>
<comment type="cofactor">
    <cofactor evidence="10">
        <name>Zn(2+)</name>
        <dbReference type="ChEBI" id="CHEBI:29105"/>
    </cofactor>
    <text evidence="10">Binds 2 Zn(2+) ions per subunit.</text>
</comment>
<evidence type="ECO:0000256" key="10">
    <source>
        <dbReference type="PIRSR" id="PIRSR621190-2"/>
    </source>
</evidence>
<evidence type="ECO:0000256" key="13">
    <source>
        <dbReference type="SAM" id="MobiDB-lite"/>
    </source>
</evidence>
<dbReference type="AlphaFoldDB" id="A0AAD8BRY9"/>
<feature type="binding site" evidence="9">
    <location>
        <position position="260"/>
    </location>
    <ligand>
        <name>Zn(2+)</name>
        <dbReference type="ChEBI" id="CHEBI:29105"/>
        <label>2</label>
        <note>catalytic</note>
    </ligand>
</feature>
<keyword evidence="4 14" id="KW-0732">Signal</keyword>
<accession>A0AAD8BRY9</accession>
<dbReference type="PROSITE" id="PS51642">
    <property type="entry name" value="HEMOPEXIN_2"/>
    <property type="match status" value="1"/>
</dbReference>
<dbReference type="InterPro" id="IPR024079">
    <property type="entry name" value="MetalloPept_cat_dom_sf"/>
</dbReference>
<dbReference type="InterPro" id="IPR001818">
    <property type="entry name" value="Pept_M10_metallopeptidase"/>
</dbReference>
<dbReference type="GO" id="GO:0008270">
    <property type="term" value="F:zinc ion binding"/>
    <property type="evidence" value="ECO:0007669"/>
    <property type="project" value="InterPro"/>
</dbReference>
<reference evidence="16" key="1">
    <citation type="journal article" date="2023" name="PLoS Negl. Trop. Dis.">
        <title>A genome sequence for Biomphalaria pfeifferi, the major vector snail for the human-infecting parasite Schistosoma mansoni.</title>
        <authorList>
            <person name="Bu L."/>
            <person name="Lu L."/>
            <person name="Laidemitt M.R."/>
            <person name="Zhang S.M."/>
            <person name="Mutuku M."/>
            <person name="Mkoji G."/>
            <person name="Steinauer M."/>
            <person name="Loker E.S."/>
        </authorList>
    </citation>
    <scope>NUCLEOTIDE SEQUENCE</scope>
    <source>
        <strain evidence="16">KasaAsao</strain>
    </source>
</reference>
<feature type="binding site" evidence="9">
    <location>
        <position position="266"/>
    </location>
    <ligand>
        <name>Zn(2+)</name>
        <dbReference type="ChEBI" id="CHEBI:29105"/>
        <label>2</label>
        <note>catalytic</note>
    </ligand>
</feature>
<evidence type="ECO:0000313" key="16">
    <source>
        <dbReference type="EMBL" id="KAK0058725.1"/>
    </source>
</evidence>
<keyword evidence="2" id="KW-0645">Protease</keyword>
<keyword evidence="7 16" id="KW-0482">Metalloprotease</keyword>
<evidence type="ECO:0000259" key="15">
    <source>
        <dbReference type="SMART" id="SM00235"/>
    </source>
</evidence>
<evidence type="ECO:0000256" key="7">
    <source>
        <dbReference type="ARBA" id="ARBA00023049"/>
    </source>
</evidence>
<dbReference type="Pfam" id="PF00413">
    <property type="entry name" value="Peptidase_M10"/>
    <property type="match status" value="1"/>
</dbReference>
<evidence type="ECO:0000256" key="3">
    <source>
        <dbReference type="ARBA" id="ARBA00022723"/>
    </source>
</evidence>
<feature type="binding site" evidence="10">
    <location>
        <position position="201"/>
    </location>
    <ligand>
        <name>Zn(2+)</name>
        <dbReference type="ChEBI" id="CHEBI:29105"/>
        <label>1</label>
    </ligand>
</feature>
<feature type="binding site" evidence="10">
    <location>
        <position position="274"/>
    </location>
    <ligand>
        <name>Zn(2+)</name>
        <dbReference type="ChEBI" id="CHEBI:29105"/>
        <label>2</label>
        <note>catalytic</note>
    </ligand>
</feature>
<sequence length="578" mass="65673">MGIKMWLLPAVWFFSLTVSNAVSDQSLDVRLADKYLQSYGYYMGQEEPRAENLMIYDADTHNQNTILANRNTERTKALKKLQKFFGLPQTGDLNDQTIKLMSSPRCGVQDVQTGHRPSGTSRRQKRYFVSYTHEGKPNRWEFTELSWALSKPTKQFPTSEQRAKLAEAFRIWGRVVPIKFREETNSREEADIDIQFGRRRHGPESDPVFDGPLTDKPNVLAHAWPPYYTAKGFSGDVHFDEDDNWSSTNFLSVAVHELGHSLGLGHSEDQSAIMYPLYQKSVDLSSDDLAGIRILYGQGSGFRPVDPHTATTGPVKGRPITARPPYHRTAMTHRPPTFGPVQRSPRPSGTPTPSTSENICTRVDVTAVFPDPEERLNQFIAISGDTVHRMTTDGQVLMSEPLSTVYPEAPLEPDVAFSYQTNVYFIKGSRLWSYHKNQLQTGFPKTLNKEALPETPKFALQYTDSSRYPRLLLFSDSKWWLFRESGEAIINSIHEFAHGFPQKVILATQWRDGYIYIVSRDSHVKMDIDSRNIIDKEPVPGMPDWLHELCSGGDRSLPSKFLSVLLLSIGMYYIARLL</sequence>
<dbReference type="SUPFAM" id="SSF47090">
    <property type="entry name" value="PGBD-like"/>
    <property type="match status" value="1"/>
</dbReference>
<dbReference type="InterPro" id="IPR006026">
    <property type="entry name" value="Peptidase_Metallo"/>
</dbReference>
<dbReference type="GO" id="GO:0030198">
    <property type="term" value="P:extracellular matrix organization"/>
    <property type="evidence" value="ECO:0007669"/>
    <property type="project" value="TreeGrafter"/>
</dbReference>
<dbReference type="PANTHER" id="PTHR10201:SF291">
    <property type="entry name" value="MATRIX METALLOPROTEINASE 1, ISOFORM C-RELATED"/>
    <property type="match status" value="1"/>
</dbReference>
<proteinExistence type="inferred from homology"/>
<dbReference type="InterPro" id="IPR036375">
    <property type="entry name" value="Hemopexin-like_dom_sf"/>
</dbReference>
<dbReference type="PANTHER" id="PTHR10201">
    <property type="entry name" value="MATRIX METALLOPROTEINASE"/>
    <property type="match status" value="1"/>
</dbReference>
<feature type="binding site" evidence="10">
    <location>
        <position position="191"/>
    </location>
    <ligand>
        <name>Ca(2+)</name>
        <dbReference type="ChEBI" id="CHEBI:29108"/>
        <label>2</label>
    </ligand>
</feature>
<feature type="compositionally biased region" description="Low complexity" evidence="13">
    <location>
        <begin position="343"/>
        <end position="356"/>
    </location>
</feature>
<dbReference type="GO" id="GO:0004222">
    <property type="term" value="F:metalloendopeptidase activity"/>
    <property type="evidence" value="ECO:0007669"/>
    <property type="project" value="InterPro"/>
</dbReference>
<feature type="binding site" evidence="10">
    <location>
        <position position="210"/>
    </location>
    <ligand>
        <name>Ca(2+)</name>
        <dbReference type="ChEBI" id="CHEBI:29108"/>
        <label>3</label>
    </ligand>
</feature>
<feature type="binding site" evidence="10">
    <location>
        <position position="236"/>
    </location>
    <ligand>
        <name>Ca(2+)</name>
        <dbReference type="ChEBI" id="CHEBI:29108"/>
        <label>2</label>
    </ligand>
</feature>
<comment type="caution">
    <text evidence="16">The sequence shown here is derived from an EMBL/GenBank/DDBJ whole genome shotgun (WGS) entry which is preliminary data.</text>
</comment>
<evidence type="ECO:0000256" key="4">
    <source>
        <dbReference type="ARBA" id="ARBA00022729"/>
    </source>
</evidence>
<gene>
    <name evidence="16" type="ORF">Bpfe_011690</name>
</gene>
<evidence type="ECO:0000256" key="14">
    <source>
        <dbReference type="SAM" id="SignalP"/>
    </source>
</evidence>
<dbReference type="PRINTS" id="PR00138">
    <property type="entry name" value="MATRIXIN"/>
</dbReference>
<dbReference type="SUPFAM" id="SSF50923">
    <property type="entry name" value="Hemopexin-like domain"/>
    <property type="match status" value="1"/>
</dbReference>
<feature type="repeat" description="Hemopexin" evidence="12">
    <location>
        <begin position="410"/>
        <end position="454"/>
    </location>
</feature>
<dbReference type="GO" id="GO:0031012">
    <property type="term" value="C:extracellular matrix"/>
    <property type="evidence" value="ECO:0007669"/>
    <property type="project" value="InterPro"/>
</dbReference>